<evidence type="ECO:0000313" key="10">
    <source>
        <dbReference type="EMBL" id="GAA1677196.1"/>
    </source>
</evidence>
<keyword evidence="11" id="KW-1185">Reference proteome</keyword>
<dbReference type="SUPFAM" id="SSF103473">
    <property type="entry name" value="MFS general substrate transporter"/>
    <property type="match status" value="1"/>
</dbReference>
<feature type="transmembrane region" description="Helical" evidence="8">
    <location>
        <begin position="123"/>
        <end position="141"/>
    </location>
</feature>
<evidence type="ECO:0000256" key="5">
    <source>
        <dbReference type="ARBA" id="ARBA00022692"/>
    </source>
</evidence>
<evidence type="ECO:0000256" key="2">
    <source>
        <dbReference type="ARBA" id="ARBA00008537"/>
    </source>
</evidence>
<dbReference type="InterPro" id="IPR011701">
    <property type="entry name" value="MFS"/>
</dbReference>
<dbReference type="CDD" id="cd17321">
    <property type="entry name" value="MFS_MMR_MDR_like"/>
    <property type="match status" value="1"/>
</dbReference>
<comment type="caution">
    <text evidence="10">The sequence shown here is derived from an EMBL/GenBank/DDBJ whole genome shotgun (WGS) entry which is preliminary data.</text>
</comment>
<keyword evidence="6 8" id="KW-1133">Transmembrane helix</keyword>
<reference evidence="11" key="1">
    <citation type="journal article" date="2019" name="Int. J. Syst. Evol. Microbiol.">
        <title>The Global Catalogue of Microorganisms (GCM) 10K type strain sequencing project: providing services to taxonomists for standard genome sequencing and annotation.</title>
        <authorList>
            <consortium name="The Broad Institute Genomics Platform"/>
            <consortium name="The Broad Institute Genome Sequencing Center for Infectious Disease"/>
            <person name="Wu L."/>
            <person name="Ma J."/>
        </authorList>
    </citation>
    <scope>NUCLEOTIDE SEQUENCE [LARGE SCALE GENOMIC DNA]</scope>
    <source>
        <strain evidence="11">JCM 13929</strain>
    </source>
</reference>
<dbReference type="NCBIfam" id="TIGR00711">
    <property type="entry name" value="efflux_EmrB"/>
    <property type="match status" value="1"/>
</dbReference>
<name>A0ABP4SW38_9ACTN</name>
<keyword evidence="3" id="KW-0813">Transport</keyword>
<feature type="transmembrane region" description="Helical" evidence="8">
    <location>
        <begin position="311"/>
        <end position="332"/>
    </location>
</feature>
<protein>
    <submittedName>
        <fullName evidence="10">MFS transporter</fullName>
    </submittedName>
</protein>
<dbReference type="EMBL" id="BAAAMU010000108">
    <property type="protein sequence ID" value="GAA1677196.1"/>
    <property type="molecule type" value="Genomic_DNA"/>
</dbReference>
<evidence type="ECO:0000256" key="1">
    <source>
        <dbReference type="ARBA" id="ARBA00004651"/>
    </source>
</evidence>
<keyword evidence="5 8" id="KW-0812">Transmembrane</keyword>
<feature type="domain" description="Major facilitator superfamily (MFS) profile" evidence="9">
    <location>
        <begin position="25"/>
        <end position="472"/>
    </location>
</feature>
<feature type="transmembrane region" description="Helical" evidence="8">
    <location>
        <begin position="416"/>
        <end position="435"/>
    </location>
</feature>
<feature type="transmembrane region" description="Helical" evidence="8">
    <location>
        <begin position="95"/>
        <end position="117"/>
    </location>
</feature>
<feature type="transmembrane region" description="Helical" evidence="8">
    <location>
        <begin position="237"/>
        <end position="258"/>
    </location>
</feature>
<dbReference type="PANTHER" id="PTHR42718:SF9">
    <property type="entry name" value="MAJOR FACILITATOR SUPERFAMILY MULTIDRUG TRANSPORTER MFSC"/>
    <property type="match status" value="1"/>
</dbReference>
<proteinExistence type="inferred from homology"/>
<sequence length="490" mass="50624">MPITKRVSAPPAATPVLSPRRRMLVLGICCMSLFIVGLDNTIVNIALPAIRRDLNASVSGLQWIIDAYTVVLASLLMLSGSTGDRVGRRRTFQTGLTLFTLGSLMCSLAPSLGWLIAARALQAVGGSMLNPVAMSIITNTFTEPRERARAIGVWGGMIGLSMALGPLVGGTLVGTAGWQAIFWINIPVGAAAFVLCALFVPESRAPRARRIDPVGQVLIIVVLATVTYAFIEAPAAGWGSPRTLACFAVAALALACLVPYELRHAEPLIDLRFFRSAPFAGATVTAVCALAALGGFLFLNTLYLQDVLGLSALHAGLYTLPIAGLTAVCAPLSGRIVASAGPRVPLVVAGVTMALSGLILTGLTAEMPTWRLMTAYVLFGLGFGMVNAPITNTAVSGMPRARAGMAAAVASTSRQIGQVLGVAVIGSLVTSAVAGPFATGFPAATHIGWWIIAGGGLVIALLGILTTTGWARDSAARTAQRLDLTAEGTA</sequence>
<feature type="transmembrane region" description="Helical" evidence="8">
    <location>
        <begin position="344"/>
        <end position="363"/>
    </location>
</feature>
<feature type="transmembrane region" description="Helical" evidence="8">
    <location>
        <begin position="213"/>
        <end position="231"/>
    </location>
</feature>
<comment type="similarity">
    <text evidence="2">Belongs to the major facilitator superfamily. EmrB family.</text>
</comment>
<dbReference type="InterPro" id="IPR004638">
    <property type="entry name" value="EmrB-like"/>
</dbReference>
<dbReference type="Gene3D" id="1.20.1720.10">
    <property type="entry name" value="Multidrug resistance protein D"/>
    <property type="match status" value="1"/>
</dbReference>
<keyword evidence="7 8" id="KW-0472">Membrane</keyword>
<dbReference type="RefSeq" id="WP_346112841.1">
    <property type="nucleotide sequence ID" value="NZ_BAAAMU010000108.1"/>
</dbReference>
<evidence type="ECO:0000256" key="8">
    <source>
        <dbReference type="SAM" id="Phobius"/>
    </source>
</evidence>
<evidence type="ECO:0000313" key="11">
    <source>
        <dbReference type="Proteomes" id="UP001500064"/>
    </source>
</evidence>
<keyword evidence="4" id="KW-1003">Cell membrane</keyword>
<dbReference type="Gene3D" id="1.20.1250.20">
    <property type="entry name" value="MFS general substrate transporter like domains"/>
    <property type="match status" value="1"/>
</dbReference>
<accession>A0ABP4SW38</accession>
<feature type="transmembrane region" description="Helical" evidence="8">
    <location>
        <begin position="63"/>
        <end position="83"/>
    </location>
</feature>
<dbReference type="PROSITE" id="PS50850">
    <property type="entry name" value="MFS"/>
    <property type="match status" value="1"/>
</dbReference>
<feature type="transmembrane region" description="Helical" evidence="8">
    <location>
        <begin position="23"/>
        <end position="43"/>
    </location>
</feature>
<evidence type="ECO:0000256" key="7">
    <source>
        <dbReference type="ARBA" id="ARBA00023136"/>
    </source>
</evidence>
<comment type="subcellular location">
    <subcellularLocation>
        <location evidence="1">Cell membrane</location>
        <topology evidence="1">Multi-pass membrane protein</topology>
    </subcellularLocation>
</comment>
<feature type="transmembrane region" description="Helical" evidence="8">
    <location>
        <begin position="153"/>
        <end position="174"/>
    </location>
</feature>
<organism evidence="10 11">
    <name type="scientific">Nonomuraea maheshkhaliensis</name>
    <dbReference type="NCBI Taxonomy" id="419590"/>
    <lineage>
        <taxon>Bacteria</taxon>
        <taxon>Bacillati</taxon>
        <taxon>Actinomycetota</taxon>
        <taxon>Actinomycetes</taxon>
        <taxon>Streptosporangiales</taxon>
        <taxon>Streptosporangiaceae</taxon>
        <taxon>Nonomuraea</taxon>
    </lineage>
</organism>
<feature type="transmembrane region" description="Helical" evidence="8">
    <location>
        <begin position="180"/>
        <end position="201"/>
    </location>
</feature>
<dbReference type="InterPro" id="IPR020846">
    <property type="entry name" value="MFS_dom"/>
</dbReference>
<feature type="transmembrane region" description="Helical" evidence="8">
    <location>
        <begin position="279"/>
        <end position="299"/>
    </location>
</feature>
<dbReference type="Pfam" id="PF07690">
    <property type="entry name" value="MFS_1"/>
    <property type="match status" value="1"/>
</dbReference>
<dbReference type="PANTHER" id="PTHR42718">
    <property type="entry name" value="MAJOR FACILITATOR SUPERFAMILY MULTIDRUG TRANSPORTER MFSC"/>
    <property type="match status" value="1"/>
</dbReference>
<feature type="transmembrane region" description="Helical" evidence="8">
    <location>
        <begin position="375"/>
        <end position="395"/>
    </location>
</feature>
<dbReference type="PRINTS" id="PR01036">
    <property type="entry name" value="TCRTETB"/>
</dbReference>
<gene>
    <name evidence="10" type="ORF">GCM10009733_087600</name>
</gene>
<feature type="transmembrane region" description="Helical" evidence="8">
    <location>
        <begin position="447"/>
        <end position="471"/>
    </location>
</feature>
<dbReference type="Proteomes" id="UP001500064">
    <property type="component" value="Unassembled WGS sequence"/>
</dbReference>
<evidence type="ECO:0000256" key="3">
    <source>
        <dbReference type="ARBA" id="ARBA00022448"/>
    </source>
</evidence>
<evidence type="ECO:0000256" key="6">
    <source>
        <dbReference type="ARBA" id="ARBA00022989"/>
    </source>
</evidence>
<dbReference type="InterPro" id="IPR036259">
    <property type="entry name" value="MFS_trans_sf"/>
</dbReference>
<evidence type="ECO:0000259" key="9">
    <source>
        <dbReference type="PROSITE" id="PS50850"/>
    </source>
</evidence>
<evidence type="ECO:0000256" key="4">
    <source>
        <dbReference type="ARBA" id="ARBA00022475"/>
    </source>
</evidence>